<dbReference type="Pfam" id="PF00172">
    <property type="entry name" value="Zn_clus"/>
    <property type="match status" value="1"/>
</dbReference>
<dbReference type="PANTHER" id="PTHR37534">
    <property type="entry name" value="TRANSCRIPTIONAL ACTIVATOR PROTEIN UGA3"/>
    <property type="match status" value="1"/>
</dbReference>
<dbReference type="SUPFAM" id="SSF57701">
    <property type="entry name" value="Zn2/Cys6 DNA-binding domain"/>
    <property type="match status" value="1"/>
</dbReference>
<evidence type="ECO:0000259" key="3">
    <source>
        <dbReference type="PROSITE" id="PS50048"/>
    </source>
</evidence>
<keyword evidence="5" id="KW-1185">Reference proteome</keyword>
<keyword evidence="2" id="KW-0539">Nucleus</keyword>
<dbReference type="GO" id="GO:0008270">
    <property type="term" value="F:zinc ion binding"/>
    <property type="evidence" value="ECO:0007669"/>
    <property type="project" value="InterPro"/>
</dbReference>
<dbReference type="GO" id="GO:0000981">
    <property type="term" value="F:DNA-binding transcription factor activity, RNA polymerase II-specific"/>
    <property type="evidence" value="ECO:0007669"/>
    <property type="project" value="InterPro"/>
</dbReference>
<evidence type="ECO:0000313" key="5">
    <source>
        <dbReference type="Proteomes" id="UP001187734"/>
    </source>
</evidence>
<proteinExistence type="predicted"/>
<gene>
    <name evidence="4" type="ORF">FTOL_06648</name>
</gene>
<dbReference type="InterPro" id="IPR001138">
    <property type="entry name" value="Zn2Cys6_DnaBD"/>
</dbReference>
<evidence type="ECO:0000256" key="1">
    <source>
        <dbReference type="ARBA" id="ARBA00004123"/>
    </source>
</evidence>
<sequence>MPRSRNGCTTCKRRHRKCDETKPACLECQKHKLQCDGYAIKLQWDVGVASRGKLTGAALPVLVEGGGKKRWAEQVAIDGSVGAFGQFQTAPLGGQGEMMLDTDSPMDMESSTDDAEPQWLQKRSDREKELFKQFFQRTVFSFYSTSKDDSFCAELERLALQNEPLYLSLIATCLYNSNPRNPSPLFHDLCDQSLRLFRQQLSGYDGTLDSGLINAGTFLCTLHLFQGIPWTNHLNHMMWVYGLFPGAENAHRIADMEYRFSLEAMAIMDIPTFVRGRDTPTLGIWGFLRAGQAATPTGLVDGVESVSGLPRSLLDIIARIGNISAEEEFAAWPGHEGSVPHCHLWEAFRLAGILLSRRQTRSTDTVSPTNEVIVCRLVATLDALYETRHRDEYSHILATNSILYPYTAARLEVSILRQRPSWVQTLRKCGGLCDAYRDTPNAIILEEILDSALKTGDNDVDLDKQAQRRDVELSLF</sequence>
<dbReference type="EMBL" id="ONZP01000222">
    <property type="protein sequence ID" value="SPJ78259.1"/>
    <property type="molecule type" value="Genomic_DNA"/>
</dbReference>
<dbReference type="CDD" id="cd00067">
    <property type="entry name" value="GAL4"/>
    <property type="match status" value="1"/>
</dbReference>
<dbReference type="GO" id="GO:0000976">
    <property type="term" value="F:transcription cis-regulatory region binding"/>
    <property type="evidence" value="ECO:0007669"/>
    <property type="project" value="TreeGrafter"/>
</dbReference>
<feature type="domain" description="Zn(2)-C6 fungal-type" evidence="3">
    <location>
        <begin position="7"/>
        <end position="35"/>
    </location>
</feature>
<evidence type="ECO:0000313" key="4">
    <source>
        <dbReference type="EMBL" id="SPJ78259.1"/>
    </source>
</evidence>
<dbReference type="AlphaFoldDB" id="A0AAE8M9F7"/>
<dbReference type="PANTHER" id="PTHR37534:SF44">
    <property type="entry name" value="ZN(II)2CYS6 TRANSCRIPTION FACTOR (EUROFUNG)"/>
    <property type="match status" value="1"/>
</dbReference>
<dbReference type="GO" id="GO:0045944">
    <property type="term" value="P:positive regulation of transcription by RNA polymerase II"/>
    <property type="evidence" value="ECO:0007669"/>
    <property type="project" value="TreeGrafter"/>
</dbReference>
<reference evidence="4" key="1">
    <citation type="submission" date="2018-03" db="EMBL/GenBank/DDBJ databases">
        <authorList>
            <person name="Guldener U."/>
        </authorList>
    </citation>
    <scope>NUCLEOTIDE SEQUENCE</scope>
</reference>
<comment type="subcellular location">
    <subcellularLocation>
        <location evidence="1">Nucleus</location>
    </subcellularLocation>
</comment>
<protein>
    <recommendedName>
        <fullName evidence="3">Zn(2)-C6 fungal-type domain-containing protein</fullName>
    </recommendedName>
</protein>
<organism evidence="4 5">
    <name type="scientific">Fusarium torulosum</name>
    <dbReference type="NCBI Taxonomy" id="33205"/>
    <lineage>
        <taxon>Eukaryota</taxon>
        <taxon>Fungi</taxon>
        <taxon>Dikarya</taxon>
        <taxon>Ascomycota</taxon>
        <taxon>Pezizomycotina</taxon>
        <taxon>Sordariomycetes</taxon>
        <taxon>Hypocreomycetidae</taxon>
        <taxon>Hypocreales</taxon>
        <taxon>Nectriaceae</taxon>
        <taxon>Fusarium</taxon>
    </lineage>
</organism>
<dbReference type="InterPro" id="IPR021858">
    <property type="entry name" value="Fun_TF"/>
</dbReference>
<dbReference type="PROSITE" id="PS00463">
    <property type="entry name" value="ZN2_CY6_FUNGAL_1"/>
    <property type="match status" value="1"/>
</dbReference>
<name>A0AAE8M9F7_9HYPO</name>
<dbReference type="PROSITE" id="PS50048">
    <property type="entry name" value="ZN2_CY6_FUNGAL_2"/>
    <property type="match status" value="1"/>
</dbReference>
<dbReference type="GO" id="GO:0005634">
    <property type="term" value="C:nucleus"/>
    <property type="evidence" value="ECO:0007669"/>
    <property type="project" value="UniProtKB-SubCell"/>
</dbReference>
<dbReference type="Gene3D" id="4.10.240.10">
    <property type="entry name" value="Zn(2)-C6 fungal-type DNA-binding domain"/>
    <property type="match status" value="1"/>
</dbReference>
<evidence type="ECO:0000256" key="2">
    <source>
        <dbReference type="ARBA" id="ARBA00023242"/>
    </source>
</evidence>
<dbReference type="Proteomes" id="UP001187734">
    <property type="component" value="Unassembled WGS sequence"/>
</dbReference>
<accession>A0AAE8M9F7</accession>
<dbReference type="SMART" id="SM00066">
    <property type="entry name" value="GAL4"/>
    <property type="match status" value="1"/>
</dbReference>
<dbReference type="InterPro" id="IPR036864">
    <property type="entry name" value="Zn2-C6_fun-type_DNA-bd_sf"/>
</dbReference>
<dbReference type="Pfam" id="PF11951">
    <property type="entry name" value="Fungal_trans_2"/>
    <property type="match status" value="1"/>
</dbReference>
<comment type="caution">
    <text evidence="4">The sequence shown here is derived from an EMBL/GenBank/DDBJ whole genome shotgun (WGS) entry which is preliminary data.</text>
</comment>